<dbReference type="Pfam" id="PF07542">
    <property type="entry name" value="ATP12"/>
    <property type="match status" value="1"/>
</dbReference>
<name>A0AAD5WIF0_PARTN</name>
<comment type="subcellular location">
    <subcellularLocation>
        <location evidence="1">Mitochondrion</location>
    </subcellularLocation>
</comment>
<evidence type="ECO:0008006" key="9">
    <source>
        <dbReference type="Google" id="ProtNLM"/>
    </source>
</evidence>
<keyword evidence="5" id="KW-0143">Chaperone</keyword>
<dbReference type="GO" id="GO:0005739">
    <property type="term" value="C:mitochondrion"/>
    <property type="evidence" value="ECO:0007669"/>
    <property type="project" value="UniProtKB-SubCell"/>
</dbReference>
<reference evidence="7" key="1">
    <citation type="submission" date="2021-06" db="EMBL/GenBank/DDBJ databases">
        <title>Parelaphostrongylus tenuis whole genome reference sequence.</title>
        <authorList>
            <person name="Garwood T.J."/>
            <person name="Larsen P.A."/>
            <person name="Fountain-Jones N.M."/>
            <person name="Garbe J.R."/>
            <person name="Macchietto M.G."/>
            <person name="Kania S.A."/>
            <person name="Gerhold R.W."/>
            <person name="Richards J.E."/>
            <person name="Wolf T.M."/>
        </authorList>
    </citation>
    <scope>NUCLEOTIDE SEQUENCE</scope>
    <source>
        <strain evidence="7">MNPRO001-30</strain>
        <tissue evidence="7">Meninges</tissue>
    </source>
</reference>
<dbReference type="InterPro" id="IPR011419">
    <property type="entry name" value="ATP12_ATP_synth-F1-assembly"/>
</dbReference>
<feature type="region of interest" description="Disordered" evidence="6">
    <location>
        <begin position="52"/>
        <end position="72"/>
    </location>
</feature>
<evidence type="ECO:0000256" key="4">
    <source>
        <dbReference type="ARBA" id="ARBA00023128"/>
    </source>
</evidence>
<organism evidence="7 8">
    <name type="scientific">Parelaphostrongylus tenuis</name>
    <name type="common">Meningeal worm</name>
    <dbReference type="NCBI Taxonomy" id="148309"/>
    <lineage>
        <taxon>Eukaryota</taxon>
        <taxon>Metazoa</taxon>
        <taxon>Ecdysozoa</taxon>
        <taxon>Nematoda</taxon>
        <taxon>Chromadorea</taxon>
        <taxon>Rhabditida</taxon>
        <taxon>Rhabditina</taxon>
        <taxon>Rhabditomorpha</taxon>
        <taxon>Strongyloidea</taxon>
        <taxon>Metastrongylidae</taxon>
        <taxon>Parelaphostrongylus</taxon>
    </lineage>
</organism>
<dbReference type="Gene3D" id="3.30.2180.10">
    <property type="entry name" value="ATP12-like"/>
    <property type="match status" value="1"/>
</dbReference>
<comment type="similarity">
    <text evidence="2">Belongs to the ATP12 family.</text>
</comment>
<keyword evidence="3" id="KW-0809">Transit peptide</keyword>
<dbReference type="PANTHER" id="PTHR21013:SF10">
    <property type="entry name" value="ATP SYNTHASE MITOCHONDRIAL F1 COMPLEX ASSEMBLY FACTOR 2"/>
    <property type="match status" value="1"/>
</dbReference>
<sequence>MEEFGSGHYQLVTVDFRGPMGVSEAIPPPLPLIRSDYCYISLQRPDVGARVSPTEVVNGGRSSTRRLTSASSSSALTKRKRFYKDVNVVEDEVRATKVFKVTLDGRTLKTHGGKVVEVESEPLALAIAEEWASQQEHIHFAHMRLTGLTYTALDNPLHMNKDSLTSRILEYLHGDTVLFWNSESEKLERYQKQYWQPVIDHANRGLGTSFKPSKNLLDSDLVTSRDSRIVEKWLMSYNFWALIGMQYAVESLKSVLLPYSVVTFKMGAEEAVQCATLEQKTQAETWGSVEWAHGVEQEDLTSRVAAAALFVYFTSNTVTKTTL</sequence>
<dbReference type="Proteomes" id="UP001196413">
    <property type="component" value="Unassembled WGS sequence"/>
</dbReference>
<evidence type="ECO:0000313" key="8">
    <source>
        <dbReference type="Proteomes" id="UP001196413"/>
    </source>
</evidence>
<dbReference type="SUPFAM" id="SSF160909">
    <property type="entry name" value="ATP12-like"/>
    <property type="match status" value="1"/>
</dbReference>
<evidence type="ECO:0000256" key="5">
    <source>
        <dbReference type="ARBA" id="ARBA00023186"/>
    </source>
</evidence>
<dbReference type="AlphaFoldDB" id="A0AAD5WIF0"/>
<dbReference type="EMBL" id="JAHQIW010006890">
    <property type="protein sequence ID" value="KAJ1371015.1"/>
    <property type="molecule type" value="Genomic_DNA"/>
</dbReference>
<evidence type="ECO:0000256" key="6">
    <source>
        <dbReference type="SAM" id="MobiDB-lite"/>
    </source>
</evidence>
<dbReference type="InterPro" id="IPR042272">
    <property type="entry name" value="ATP12_ATP_synth-F1-assembly_N"/>
</dbReference>
<evidence type="ECO:0000256" key="3">
    <source>
        <dbReference type="ARBA" id="ARBA00022946"/>
    </source>
</evidence>
<keyword evidence="8" id="KW-1185">Reference proteome</keyword>
<dbReference type="PANTHER" id="PTHR21013">
    <property type="entry name" value="ATP SYNTHASE MITOCHONDRIAL F1 COMPLEX ASSEMBLY FACTOR 2/ATP12 PROTEIN, MITOCHONDRIAL PRECURSOR"/>
    <property type="match status" value="1"/>
</dbReference>
<feature type="compositionally biased region" description="Low complexity" evidence="6">
    <location>
        <begin position="61"/>
        <end position="72"/>
    </location>
</feature>
<evidence type="ECO:0000256" key="1">
    <source>
        <dbReference type="ARBA" id="ARBA00004173"/>
    </source>
</evidence>
<protein>
    <recommendedName>
        <fullName evidence="9">ATP synthase mitochondrial F1 complex assembly factor 2</fullName>
    </recommendedName>
</protein>
<keyword evidence="4" id="KW-0496">Mitochondrion</keyword>
<dbReference type="GO" id="GO:0033615">
    <property type="term" value="P:mitochondrial proton-transporting ATP synthase complex assembly"/>
    <property type="evidence" value="ECO:0007669"/>
    <property type="project" value="TreeGrafter"/>
</dbReference>
<proteinExistence type="inferred from homology"/>
<dbReference type="InterPro" id="IPR023335">
    <property type="entry name" value="ATP12_ortho_dom_sf"/>
</dbReference>
<evidence type="ECO:0000256" key="2">
    <source>
        <dbReference type="ARBA" id="ARBA00008231"/>
    </source>
</evidence>
<gene>
    <name evidence="7" type="ORF">KIN20_032876</name>
</gene>
<dbReference type="Gene3D" id="1.10.3580.10">
    <property type="entry name" value="ATP12 ATPase"/>
    <property type="match status" value="1"/>
</dbReference>
<accession>A0AAD5WIF0</accession>
<comment type="caution">
    <text evidence="7">The sequence shown here is derived from an EMBL/GenBank/DDBJ whole genome shotgun (WGS) entry which is preliminary data.</text>
</comment>
<evidence type="ECO:0000313" key="7">
    <source>
        <dbReference type="EMBL" id="KAJ1371015.1"/>
    </source>
</evidence>